<dbReference type="GO" id="GO:0000407">
    <property type="term" value="C:phagophore assembly site"/>
    <property type="evidence" value="ECO:0007669"/>
    <property type="project" value="TreeGrafter"/>
</dbReference>
<accession>A0A2T6ZYJ0</accession>
<dbReference type="GO" id="GO:0000045">
    <property type="term" value="P:autophagosome assembly"/>
    <property type="evidence" value="ECO:0007669"/>
    <property type="project" value="TreeGrafter"/>
</dbReference>
<evidence type="ECO:0000313" key="4">
    <source>
        <dbReference type="EMBL" id="PUU80534.1"/>
    </source>
</evidence>
<dbReference type="InterPro" id="IPR012445">
    <property type="entry name" value="ATG101"/>
</dbReference>
<keyword evidence="5" id="KW-1185">Reference proteome</keyword>
<sequence length="216" mass="24383">MDVCVASGYRYAPPEFPPQDDGMERPPVFSLDVLADRSLVKDVVKAVISTIFFHRFFPTVRPKTRDLLDLTLPAVDDAELDELINQRTNVLIRSMEVSAGVGTKPQHGQVAVYTVEFYERRPKKNWFSKAEEKVCWEQWVLSVTVVSARTDAERIKLRMSIEAQLQAAVLDIISTVSMKKDHIPPITTNEANPFPYSIIVSPKGETWGARMGIFSN</sequence>
<name>A0A2T6ZYJ0_TUBBO</name>
<dbReference type="EMBL" id="NESQ01000062">
    <property type="protein sequence ID" value="PUU80534.1"/>
    <property type="molecule type" value="Genomic_DNA"/>
</dbReference>
<comment type="caution">
    <text evidence="4">The sequence shown here is derived from an EMBL/GenBank/DDBJ whole genome shotgun (WGS) entry which is preliminary data.</text>
</comment>
<evidence type="ECO:0000256" key="3">
    <source>
        <dbReference type="ARBA" id="ARBA00023006"/>
    </source>
</evidence>
<dbReference type="GO" id="GO:0019901">
    <property type="term" value="F:protein kinase binding"/>
    <property type="evidence" value="ECO:0007669"/>
    <property type="project" value="TreeGrafter"/>
</dbReference>
<dbReference type="PANTHER" id="PTHR13292">
    <property type="entry name" value="AUTOPHAGY-RELATED PROTEIN 101"/>
    <property type="match status" value="1"/>
</dbReference>
<dbReference type="PANTHER" id="PTHR13292:SF0">
    <property type="entry name" value="AUTOPHAGY-RELATED PROTEIN 101"/>
    <property type="match status" value="1"/>
</dbReference>
<reference evidence="4 5" key="1">
    <citation type="submission" date="2017-04" db="EMBL/GenBank/DDBJ databases">
        <title>Draft genome sequence of Tuber borchii Vittad., a whitish edible truffle.</title>
        <authorList>
            <consortium name="DOE Joint Genome Institute"/>
            <person name="Murat C."/>
            <person name="Kuo A."/>
            <person name="Barry K.W."/>
            <person name="Clum A."/>
            <person name="Dockter R.B."/>
            <person name="Fauchery L."/>
            <person name="Iotti M."/>
            <person name="Kohler A."/>
            <person name="Labutti K."/>
            <person name="Lindquist E.A."/>
            <person name="Lipzen A."/>
            <person name="Ohm R.A."/>
            <person name="Wang M."/>
            <person name="Grigoriev I.V."/>
            <person name="Zambonelli A."/>
            <person name="Martin F.M."/>
        </authorList>
    </citation>
    <scope>NUCLEOTIDE SEQUENCE [LARGE SCALE GENOMIC DNA]</scope>
    <source>
        <strain evidence="4 5">Tbo3840</strain>
    </source>
</reference>
<gene>
    <name evidence="4" type="ORF">B9Z19DRAFT_1100220</name>
</gene>
<dbReference type="AlphaFoldDB" id="A0A2T6ZYJ0"/>
<evidence type="ECO:0000256" key="2">
    <source>
        <dbReference type="ARBA" id="ARBA00018874"/>
    </source>
</evidence>
<protein>
    <recommendedName>
        <fullName evidence="2">Autophagy-related protein 101</fullName>
    </recommendedName>
</protein>
<dbReference type="Proteomes" id="UP000244722">
    <property type="component" value="Unassembled WGS sequence"/>
</dbReference>
<dbReference type="Pfam" id="PF07855">
    <property type="entry name" value="ATG101"/>
    <property type="match status" value="1"/>
</dbReference>
<evidence type="ECO:0000313" key="5">
    <source>
        <dbReference type="Proteomes" id="UP000244722"/>
    </source>
</evidence>
<organism evidence="4 5">
    <name type="scientific">Tuber borchii</name>
    <name type="common">White truffle</name>
    <dbReference type="NCBI Taxonomy" id="42251"/>
    <lineage>
        <taxon>Eukaryota</taxon>
        <taxon>Fungi</taxon>
        <taxon>Dikarya</taxon>
        <taxon>Ascomycota</taxon>
        <taxon>Pezizomycotina</taxon>
        <taxon>Pezizomycetes</taxon>
        <taxon>Pezizales</taxon>
        <taxon>Tuberaceae</taxon>
        <taxon>Tuber</taxon>
    </lineage>
</organism>
<dbReference type="STRING" id="42251.A0A2T6ZYJ0"/>
<dbReference type="GO" id="GO:1990316">
    <property type="term" value="C:Atg1/ULK1 kinase complex"/>
    <property type="evidence" value="ECO:0007669"/>
    <property type="project" value="TreeGrafter"/>
</dbReference>
<proteinExistence type="inferred from homology"/>
<dbReference type="OrthoDB" id="10259639at2759"/>
<comment type="similarity">
    <text evidence="1">Belongs to the ATG101 family.</text>
</comment>
<evidence type="ECO:0000256" key="1">
    <source>
        <dbReference type="ARBA" id="ARBA00007130"/>
    </source>
</evidence>
<keyword evidence="3" id="KW-0072">Autophagy</keyword>